<gene>
    <name evidence="1" type="ORF">Gogos_022062</name>
</gene>
<proteinExistence type="predicted"/>
<dbReference type="AlphaFoldDB" id="A0A7J9D3Z7"/>
<keyword evidence="2" id="KW-1185">Reference proteome</keyword>
<dbReference type="EMBL" id="JABEZY010269774">
    <property type="protein sequence ID" value="MBA0755452.1"/>
    <property type="molecule type" value="Genomic_DNA"/>
</dbReference>
<accession>A0A7J9D3Z7</accession>
<evidence type="ECO:0000313" key="2">
    <source>
        <dbReference type="Proteomes" id="UP000593579"/>
    </source>
</evidence>
<name>A0A7J9D3Z7_GOSGO</name>
<sequence>MTLVSRDFLLIKQKFRPLLYAHHGRRI</sequence>
<organism evidence="1 2">
    <name type="scientific">Gossypium gossypioides</name>
    <name type="common">Mexican cotton</name>
    <name type="synonym">Selera gossypioides</name>
    <dbReference type="NCBI Taxonomy" id="34282"/>
    <lineage>
        <taxon>Eukaryota</taxon>
        <taxon>Viridiplantae</taxon>
        <taxon>Streptophyta</taxon>
        <taxon>Embryophyta</taxon>
        <taxon>Tracheophyta</taxon>
        <taxon>Spermatophyta</taxon>
        <taxon>Magnoliopsida</taxon>
        <taxon>eudicotyledons</taxon>
        <taxon>Gunneridae</taxon>
        <taxon>Pentapetalae</taxon>
        <taxon>rosids</taxon>
        <taxon>malvids</taxon>
        <taxon>Malvales</taxon>
        <taxon>Malvaceae</taxon>
        <taxon>Malvoideae</taxon>
        <taxon>Gossypium</taxon>
    </lineage>
</organism>
<dbReference type="Proteomes" id="UP000593579">
    <property type="component" value="Unassembled WGS sequence"/>
</dbReference>
<comment type="caution">
    <text evidence="1">The sequence shown here is derived from an EMBL/GenBank/DDBJ whole genome shotgun (WGS) entry which is preliminary data.</text>
</comment>
<protein>
    <submittedName>
        <fullName evidence="1">Uncharacterized protein</fullName>
    </submittedName>
</protein>
<reference evidence="1 2" key="1">
    <citation type="journal article" date="2019" name="Genome Biol. Evol.">
        <title>Insights into the evolution of the New World diploid cottons (Gossypium, subgenus Houzingenia) based on genome sequencing.</title>
        <authorList>
            <person name="Grover C.E."/>
            <person name="Arick M.A. 2nd"/>
            <person name="Thrash A."/>
            <person name="Conover J.L."/>
            <person name="Sanders W.S."/>
            <person name="Peterson D.G."/>
            <person name="Frelichowski J.E."/>
            <person name="Scheffler J.A."/>
            <person name="Scheffler B.E."/>
            <person name="Wendel J.F."/>
        </authorList>
    </citation>
    <scope>NUCLEOTIDE SEQUENCE [LARGE SCALE GENOMIC DNA]</scope>
    <source>
        <strain evidence="1">5</strain>
        <tissue evidence="1">Leaf</tissue>
    </source>
</reference>
<evidence type="ECO:0000313" key="1">
    <source>
        <dbReference type="EMBL" id="MBA0755452.1"/>
    </source>
</evidence>